<organism evidence="4 5">
    <name type="scientific">Propioniciclava flava</name>
    <dbReference type="NCBI Taxonomy" id="2072026"/>
    <lineage>
        <taxon>Bacteria</taxon>
        <taxon>Bacillati</taxon>
        <taxon>Actinomycetota</taxon>
        <taxon>Actinomycetes</taxon>
        <taxon>Propionibacteriales</taxon>
        <taxon>Propionibacteriaceae</taxon>
        <taxon>Propioniciclava</taxon>
    </lineage>
</organism>
<dbReference type="GO" id="GO:0016747">
    <property type="term" value="F:acyltransferase activity, transferring groups other than amino-acyl groups"/>
    <property type="evidence" value="ECO:0007669"/>
    <property type="project" value="InterPro"/>
</dbReference>
<evidence type="ECO:0000313" key="5">
    <source>
        <dbReference type="Proteomes" id="UP000290624"/>
    </source>
</evidence>
<dbReference type="Proteomes" id="UP000290624">
    <property type="component" value="Unassembled WGS sequence"/>
</dbReference>
<sequence>MTDAPRFADSCRLALPSEAERLAALQRRSWQQLLPASVAEEILGEVDLATMTAAWLQAIQRPPLAKFRVLVAVADTRVVGFAAVGPSDDPDADPGADALVGEFIIDPVQQRQGHGSRLLNAVADTLRADGFTRATWWVRSDDDPLRAFLDSAGWAADGAHQSVGTEASATELKLVRVHTDLA</sequence>
<dbReference type="Gene3D" id="3.40.630.30">
    <property type="match status" value="1"/>
</dbReference>
<feature type="domain" description="N-acetyltransferase" evidence="3">
    <location>
        <begin position="9"/>
        <end position="177"/>
    </location>
</feature>
<dbReference type="SUPFAM" id="SSF55729">
    <property type="entry name" value="Acyl-CoA N-acyltransferases (Nat)"/>
    <property type="match status" value="1"/>
</dbReference>
<protein>
    <submittedName>
        <fullName evidence="4">GNAT family N-acetyltransferase</fullName>
    </submittedName>
</protein>
<dbReference type="EMBL" id="PPCV01000005">
    <property type="protein sequence ID" value="RXW32146.1"/>
    <property type="molecule type" value="Genomic_DNA"/>
</dbReference>
<comment type="caution">
    <text evidence="4">The sequence shown here is derived from an EMBL/GenBank/DDBJ whole genome shotgun (WGS) entry which is preliminary data.</text>
</comment>
<keyword evidence="1 4" id="KW-0808">Transferase</keyword>
<keyword evidence="2" id="KW-0012">Acyltransferase</keyword>
<dbReference type="PROSITE" id="PS51186">
    <property type="entry name" value="GNAT"/>
    <property type="match status" value="1"/>
</dbReference>
<dbReference type="Pfam" id="PF00583">
    <property type="entry name" value="Acetyltransf_1"/>
    <property type="match status" value="1"/>
</dbReference>
<dbReference type="RefSeq" id="WP_129458884.1">
    <property type="nucleotide sequence ID" value="NZ_PPCV01000005.1"/>
</dbReference>
<proteinExistence type="predicted"/>
<dbReference type="OrthoDB" id="5243635at2"/>
<dbReference type="InterPro" id="IPR016181">
    <property type="entry name" value="Acyl_CoA_acyltransferase"/>
</dbReference>
<evidence type="ECO:0000256" key="2">
    <source>
        <dbReference type="ARBA" id="ARBA00023315"/>
    </source>
</evidence>
<evidence type="ECO:0000256" key="1">
    <source>
        <dbReference type="ARBA" id="ARBA00022679"/>
    </source>
</evidence>
<dbReference type="CDD" id="cd04301">
    <property type="entry name" value="NAT_SF"/>
    <property type="match status" value="1"/>
</dbReference>
<evidence type="ECO:0000313" key="4">
    <source>
        <dbReference type="EMBL" id="RXW32146.1"/>
    </source>
</evidence>
<evidence type="ECO:0000259" key="3">
    <source>
        <dbReference type="PROSITE" id="PS51186"/>
    </source>
</evidence>
<dbReference type="InterPro" id="IPR000182">
    <property type="entry name" value="GNAT_dom"/>
</dbReference>
<keyword evidence="5" id="KW-1185">Reference proteome</keyword>
<accession>A0A4Q2EHJ0</accession>
<name>A0A4Q2EHJ0_9ACTN</name>
<dbReference type="AlphaFoldDB" id="A0A4Q2EHJ0"/>
<dbReference type="InterPro" id="IPR050832">
    <property type="entry name" value="Bact_Acetyltransf"/>
</dbReference>
<dbReference type="PANTHER" id="PTHR43877">
    <property type="entry name" value="AMINOALKYLPHOSPHONATE N-ACETYLTRANSFERASE-RELATED-RELATED"/>
    <property type="match status" value="1"/>
</dbReference>
<reference evidence="4 5" key="1">
    <citation type="submission" date="2018-01" db="EMBL/GenBank/DDBJ databases">
        <title>Lactibacter flavus gen. nov., sp. nov., a novel bacterium of the family Propionibacteriaceae isolated from raw milk and dairy products.</title>
        <authorList>
            <person name="Wenning M."/>
            <person name="Breitenwieser F."/>
            <person name="Huptas C."/>
            <person name="von Neubeck M."/>
            <person name="Busse H.-J."/>
            <person name="Scherer S."/>
        </authorList>
    </citation>
    <scope>NUCLEOTIDE SEQUENCE [LARGE SCALE GENOMIC DNA]</scope>
    <source>
        <strain evidence="4 5">VG341</strain>
    </source>
</reference>
<gene>
    <name evidence="4" type="ORF">C1706_08890</name>
</gene>